<protein>
    <submittedName>
        <fullName evidence="1">Uncharacterized protein</fullName>
    </submittedName>
</protein>
<evidence type="ECO:0000313" key="2">
    <source>
        <dbReference type="Proteomes" id="UP000814033"/>
    </source>
</evidence>
<sequence>MQASSSPVSESSSDDREYDTVWLHTARHIITQIKEVHYPSPNTIHATLESVDLAKRALNAAQAAHRARLEEEEDAIEAAKEDLRDAYAVEDEAMDAVRRALNEQRNSLLPVARLPPEILRTVFTFFSEIERPWIPRSWHTTYASSSGWVGVTYVCQRWRVIALEHSGLWVHVPLTMGPMWAKEFAKRAQKLPLAVDSFPSFARHRRINLEPWQSEFVAKNMWRTERLDADVSFEDSAVVRAFSVCAPLLRALHLEIQDAARFPADFLGGHAPALRDLDVSAHHFPVPWTVSVFAHLTSLCASDLFFGGKTDPLDKFLDALEGMRELERLNMTFQILSGALADNRQHRRITLAKLAYLELKSYPRGLMALISQLSMPANAVVCYDVQHPRNENRLDDFFPVALASVYCHADSAAQSSNAVTSLRVGSAAVTVWTDADTQDPALTMRFGYDAEYITFNGLVSAHLRELTIDYSIFDSDNPWPEALRRMSTLQRLSVKGDVAVSVCADLASIPPILPALVTLVLVGVRIPIKQGKGGAAGETMWLLPQSLVARAEAGCRLEELDVMRCQVGSVWLARVREAIPGMRVTWDEERVENFDEWQTIWRDVEWLKK</sequence>
<keyword evidence="2" id="KW-1185">Reference proteome</keyword>
<evidence type="ECO:0000313" key="1">
    <source>
        <dbReference type="EMBL" id="KAI0053128.1"/>
    </source>
</evidence>
<gene>
    <name evidence="1" type="ORF">FA95DRAFT_1601172</name>
</gene>
<dbReference type="Proteomes" id="UP000814033">
    <property type="component" value="Unassembled WGS sequence"/>
</dbReference>
<reference evidence="1" key="2">
    <citation type="journal article" date="2022" name="New Phytol.">
        <title>Evolutionary transition to the ectomycorrhizal habit in the genomes of a hyperdiverse lineage of mushroom-forming fungi.</title>
        <authorList>
            <person name="Looney B."/>
            <person name="Miyauchi S."/>
            <person name="Morin E."/>
            <person name="Drula E."/>
            <person name="Courty P.E."/>
            <person name="Kohler A."/>
            <person name="Kuo A."/>
            <person name="LaButti K."/>
            <person name="Pangilinan J."/>
            <person name="Lipzen A."/>
            <person name="Riley R."/>
            <person name="Andreopoulos W."/>
            <person name="He G."/>
            <person name="Johnson J."/>
            <person name="Nolan M."/>
            <person name="Tritt A."/>
            <person name="Barry K.W."/>
            <person name="Grigoriev I.V."/>
            <person name="Nagy L.G."/>
            <person name="Hibbett D."/>
            <person name="Henrissat B."/>
            <person name="Matheny P.B."/>
            <person name="Labbe J."/>
            <person name="Martin F.M."/>
        </authorList>
    </citation>
    <scope>NUCLEOTIDE SEQUENCE</scope>
    <source>
        <strain evidence="1">FP105234-sp</strain>
    </source>
</reference>
<reference evidence="1" key="1">
    <citation type="submission" date="2021-02" db="EMBL/GenBank/DDBJ databases">
        <authorList>
            <consortium name="DOE Joint Genome Institute"/>
            <person name="Ahrendt S."/>
            <person name="Looney B.P."/>
            <person name="Miyauchi S."/>
            <person name="Morin E."/>
            <person name="Drula E."/>
            <person name="Courty P.E."/>
            <person name="Chicoki N."/>
            <person name="Fauchery L."/>
            <person name="Kohler A."/>
            <person name="Kuo A."/>
            <person name="Labutti K."/>
            <person name="Pangilinan J."/>
            <person name="Lipzen A."/>
            <person name="Riley R."/>
            <person name="Andreopoulos W."/>
            <person name="He G."/>
            <person name="Johnson J."/>
            <person name="Barry K.W."/>
            <person name="Grigoriev I.V."/>
            <person name="Nagy L."/>
            <person name="Hibbett D."/>
            <person name="Henrissat B."/>
            <person name="Matheny P.B."/>
            <person name="Labbe J."/>
            <person name="Martin F."/>
        </authorList>
    </citation>
    <scope>NUCLEOTIDE SEQUENCE</scope>
    <source>
        <strain evidence="1">FP105234-sp</strain>
    </source>
</reference>
<dbReference type="EMBL" id="MU275841">
    <property type="protein sequence ID" value="KAI0053128.1"/>
    <property type="molecule type" value="Genomic_DNA"/>
</dbReference>
<name>A0ACB8S9G4_9AGAM</name>
<organism evidence="1 2">
    <name type="scientific">Auriscalpium vulgare</name>
    <dbReference type="NCBI Taxonomy" id="40419"/>
    <lineage>
        <taxon>Eukaryota</taxon>
        <taxon>Fungi</taxon>
        <taxon>Dikarya</taxon>
        <taxon>Basidiomycota</taxon>
        <taxon>Agaricomycotina</taxon>
        <taxon>Agaricomycetes</taxon>
        <taxon>Russulales</taxon>
        <taxon>Auriscalpiaceae</taxon>
        <taxon>Auriscalpium</taxon>
    </lineage>
</organism>
<proteinExistence type="predicted"/>
<comment type="caution">
    <text evidence="1">The sequence shown here is derived from an EMBL/GenBank/DDBJ whole genome shotgun (WGS) entry which is preliminary data.</text>
</comment>
<accession>A0ACB8S9G4</accession>